<gene>
    <name evidence="1" type="ORF">BKA03_002032</name>
</gene>
<evidence type="ECO:0000313" key="2">
    <source>
        <dbReference type="Proteomes" id="UP000547973"/>
    </source>
</evidence>
<keyword evidence="2" id="KW-1185">Reference proteome</keyword>
<dbReference type="AlphaFoldDB" id="A0A7Y9ZC60"/>
<accession>A0A7Y9ZC60</accession>
<name>A0A7Y9ZC60_9MICO</name>
<organism evidence="1 2">
    <name type="scientific">Demequina lutea</name>
    <dbReference type="NCBI Taxonomy" id="431489"/>
    <lineage>
        <taxon>Bacteria</taxon>
        <taxon>Bacillati</taxon>
        <taxon>Actinomycetota</taxon>
        <taxon>Actinomycetes</taxon>
        <taxon>Micrococcales</taxon>
        <taxon>Demequinaceae</taxon>
        <taxon>Demequina</taxon>
    </lineage>
</organism>
<sequence length="48" mass="5884">MDNTNERIAMAPLPTAGELKHRRNAFGQFFRFMRINWTMWRLARKKHH</sequence>
<proteinExistence type="predicted"/>
<dbReference type="RefSeq" id="WP_179398080.1">
    <property type="nucleotide sequence ID" value="NZ_BBRC01000013.1"/>
</dbReference>
<protein>
    <submittedName>
        <fullName evidence="1">Uncharacterized protein</fullName>
    </submittedName>
</protein>
<dbReference type="EMBL" id="JACBZO010000001">
    <property type="protein sequence ID" value="NYI41913.1"/>
    <property type="molecule type" value="Genomic_DNA"/>
</dbReference>
<evidence type="ECO:0000313" key="1">
    <source>
        <dbReference type="EMBL" id="NYI41913.1"/>
    </source>
</evidence>
<reference evidence="1 2" key="1">
    <citation type="submission" date="2020-07" db="EMBL/GenBank/DDBJ databases">
        <title>Sequencing the genomes of 1000 actinobacteria strains.</title>
        <authorList>
            <person name="Klenk H.-P."/>
        </authorList>
    </citation>
    <scope>NUCLEOTIDE SEQUENCE [LARGE SCALE GENOMIC DNA]</scope>
    <source>
        <strain evidence="1 2">DSM 19970</strain>
    </source>
</reference>
<dbReference type="Proteomes" id="UP000547973">
    <property type="component" value="Unassembled WGS sequence"/>
</dbReference>
<comment type="caution">
    <text evidence="1">The sequence shown here is derived from an EMBL/GenBank/DDBJ whole genome shotgun (WGS) entry which is preliminary data.</text>
</comment>